<dbReference type="EMBL" id="JABFUD020000012">
    <property type="protein sequence ID" value="KAI5072639.1"/>
    <property type="molecule type" value="Genomic_DNA"/>
</dbReference>
<reference evidence="1" key="1">
    <citation type="submission" date="2021-01" db="EMBL/GenBank/DDBJ databases">
        <title>Adiantum capillus-veneris genome.</title>
        <authorList>
            <person name="Fang Y."/>
            <person name="Liao Q."/>
        </authorList>
    </citation>
    <scope>NUCLEOTIDE SEQUENCE</scope>
    <source>
        <strain evidence="1">H3</strain>
        <tissue evidence="1">Leaf</tissue>
    </source>
</reference>
<proteinExistence type="predicted"/>
<gene>
    <name evidence="1" type="ORF">GOP47_0012745</name>
</gene>
<accession>A0A9D4ZEP7</accession>
<keyword evidence="2" id="KW-1185">Reference proteome</keyword>
<evidence type="ECO:0000313" key="1">
    <source>
        <dbReference type="EMBL" id="KAI5072639.1"/>
    </source>
</evidence>
<sequence length="201" mass="22684">MISKCFEVRLSCERPGNISNDSQEARTLATLETLKAWNSSTKITECKSTPVRKRSPLRRSLQVTEQTENFKPLSNGHSVKLDMCRWYGVGNGKPILSRSMDFSFGKESSLRNSKTSLVGRSPSRADKAASNSCLLSRLANEKPSPKVVSQIYMDSGDKRVSRMDFMDEENLNAEDMEGSLLCENCPDDNRENWFETTQVRL</sequence>
<dbReference type="AlphaFoldDB" id="A0A9D4ZEP7"/>
<protein>
    <submittedName>
        <fullName evidence="1">Uncharacterized protein</fullName>
    </submittedName>
</protein>
<evidence type="ECO:0000313" key="2">
    <source>
        <dbReference type="Proteomes" id="UP000886520"/>
    </source>
</evidence>
<organism evidence="1 2">
    <name type="scientific">Adiantum capillus-veneris</name>
    <name type="common">Maidenhair fern</name>
    <dbReference type="NCBI Taxonomy" id="13818"/>
    <lineage>
        <taxon>Eukaryota</taxon>
        <taxon>Viridiplantae</taxon>
        <taxon>Streptophyta</taxon>
        <taxon>Embryophyta</taxon>
        <taxon>Tracheophyta</taxon>
        <taxon>Polypodiopsida</taxon>
        <taxon>Polypodiidae</taxon>
        <taxon>Polypodiales</taxon>
        <taxon>Pteridineae</taxon>
        <taxon>Pteridaceae</taxon>
        <taxon>Vittarioideae</taxon>
        <taxon>Adiantum</taxon>
    </lineage>
</organism>
<name>A0A9D4ZEP7_ADICA</name>
<dbReference type="Proteomes" id="UP000886520">
    <property type="component" value="Chromosome 12"/>
</dbReference>
<comment type="caution">
    <text evidence="1">The sequence shown here is derived from an EMBL/GenBank/DDBJ whole genome shotgun (WGS) entry which is preliminary data.</text>
</comment>